<evidence type="ECO:0000313" key="4">
    <source>
        <dbReference type="EMBL" id="SKA39468.1"/>
    </source>
</evidence>
<dbReference type="InterPro" id="IPR002347">
    <property type="entry name" value="SDR_fam"/>
</dbReference>
<gene>
    <name evidence="4" type="ORF">SAMN02745673_04981</name>
</gene>
<dbReference type="PANTHER" id="PTHR42760">
    <property type="entry name" value="SHORT-CHAIN DEHYDROGENASES/REDUCTASES FAMILY MEMBER"/>
    <property type="match status" value="1"/>
</dbReference>
<dbReference type="GO" id="GO:0008667">
    <property type="term" value="F:2,3-dihydro-2,3-dihydroxybenzoate dehydrogenase activity"/>
    <property type="evidence" value="ECO:0007669"/>
    <property type="project" value="UniProtKB-UniRule"/>
</dbReference>
<dbReference type="PROSITE" id="PS00061">
    <property type="entry name" value="ADH_SHORT"/>
    <property type="match status" value="1"/>
</dbReference>
<organism evidence="4 5">
    <name type="scientific">Marinactinospora thermotolerans DSM 45154</name>
    <dbReference type="NCBI Taxonomy" id="1122192"/>
    <lineage>
        <taxon>Bacteria</taxon>
        <taxon>Bacillati</taxon>
        <taxon>Actinomycetota</taxon>
        <taxon>Actinomycetes</taxon>
        <taxon>Streptosporangiales</taxon>
        <taxon>Nocardiopsidaceae</taxon>
        <taxon>Marinactinospora</taxon>
    </lineage>
</organism>
<dbReference type="AlphaFoldDB" id="A0A1T4TGN7"/>
<dbReference type="NCBIfam" id="TIGR04316">
    <property type="entry name" value="dhbA_paeA"/>
    <property type="match status" value="1"/>
</dbReference>
<dbReference type="EMBL" id="FUWS01000024">
    <property type="protein sequence ID" value="SKA39468.1"/>
    <property type="molecule type" value="Genomic_DNA"/>
</dbReference>
<sequence length="261" mass="26427">MGLEGIDGTVAVVTGAGGGIGRAVVAALAAEGARVAAVDRDPHGLAGTVEQTRAFGGDVAPHTVDVRDEAAVEDLFDAVETDLGPVAHAVNVAGILRTGPVTDLSGADWADLFAVNTTGVFHVCRAAARRMIARAAGSIITVASNAAGIPRADMAAYGASKAAAALFTKSLGLELGPHGIRCNVVSPGSTDTPMQRGMWQGPHDAEKVIAGDPAKFRAGIPLGRIAHPADVAAAVRFLSSAQARQITMHDLYVDGGATQRA</sequence>
<evidence type="ECO:0000313" key="5">
    <source>
        <dbReference type="Proteomes" id="UP000190637"/>
    </source>
</evidence>
<dbReference type="Pfam" id="PF13561">
    <property type="entry name" value="adh_short_C2"/>
    <property type="match status" value="1"/>
</dbReference>
<dbReference type="InterPro" id="IPR003560">
    <property type="entry name" value="DHB_DH"/>
</dbReference>
<dbReference type="Gene3D" id="3.40.50.720">
    <property type="entry name" value="NAD(P)-binding Rossmann-like Domain"/>
    <property type="match status" value="1"/>
</dbReference>
<dbReference type="PANTHER" id="PTHR42760:SF115">
    <property type="entry name" value="3-OXOACYL-[ACYL-CARRIER-PROTEIN] REDUCTASE FABG"/>
    <property type="match status" value="1"/>
</dbReference>
<dbReference type="GO" id="GO:0019290">
    <property type="term" value="P:siderophore biosynthetic process"/>
    <property type="evidence" value="ECO:0007669"/>
    <property type="project" value="InterPro"/>
</dbReference>
<reference evidence="4 5" key="1">
    <citation type="submission" date="2017-02" db="EMBL/GenBank/DDBJ databases">
        <authorList>
            <person name="Peterson S.W."/>
        </authorList>
    </citation>
    <scope>NUCLEOTIDE SEQUENCE [LARGE SCALE GENOMIC DNA]</scope>
    <source>
        <strain evidence="4 5">DSM 45154</strain>
    </source>
</reference>
<dbReference type="InterPro" id="IPR036291">
    <property type="entry name" value="NAD(P)-bd_dom_sf"/>
</dbReference>
<accession>A0A1T4TGN7</accession>
<proteinExistence type="inferred from homology"/>
<keyword evidence="5" id="KW-1185">Reference proteome</keyword>
<dbReference type="InterPro" id="IPR020904">
    <property type="entry name" value="Sc_DH/Rdtase_CS"/>
</dbReference>
<dbReference type="GO" id="GO:0016616">
    <property type="term" value="F:oxidoreductase activity, acting on the CH-OH group of donors, NAD or NADP as acceptor"/>
    <property type="evidence" value="ECO:0007669"/>
    <property type="project" value="TreeGrafter"/>
</dbReference>
<comment type="similarity">
    <text evidence="1">Belongs to the short-chain dehydrogenases/reductases (SDR) family.</text>
</comment>
<evidence type="ECO:0000256" key="2">
    <source>
        <dbReference type="ARBA" id="ARBA00023002"/>
    </source>
</evidence>
<evidence type="ECO:0000256" key="3">
    <source>
        <dbReference type="NCBIfam" id="TIGR04316"/>
    </source>
</evidence>
<protein>
    <recommendedName>
        <fullName evidence="3">2,3-dihydro-2,3-dihydroxybenzoate dehydrogenase</fullName>
        <ecNumber evidence="3">1.3.1.28</ecNumber>
    </recommendedName>
</protein>
<dbReference type="EC" id="1.3.1.28" evidence="3"/>
<dbReference type="SUPFAM" id="SSF51735">
    <property type="entry name" value="NAD(P)-binding Rossmann-fold domains"/>
    <property type="match status" value="1"/>
</dbReference>
<dbReference type="FunFam" id="3.40.50.720:FF:000084">
    <property type="entry name" value="Short-chain dehydrogenase reductase"/>
    <property type="match status" value="1"/>
</dbReference>
<dbReference type="STRING" id="1122192.SAMN02745673_04981"/>
<dbReference type="PRINTS" id="PR01397">
    <property type="entry name" value="DHBDHDRGNASE"/>
</dbReference>
<name>A0A1T4TGN7_9ACTN</name>
<evidence type="ECO:0000256" key="1">
    <source>
        <dbReference type="ARBA" id="ARBA00006484"/>
    </source>
</evidence>
<dbReference type="PRINTS" id="PR00080">
    <property type="entry name" value="SDRFAMILY"/>
</dbReference>
<dbReference type="Proteomes" id="UP000190637">
    <property type="component" value="Unassembled WGS sequence"/>
</dbReference>
<keyword evidence="2" id="KW-0560">Oxidoreductase</keyword>